<keyword evidence="5" id="KW-1185">Reference proteome</keyword>
<comment type="caution">
    <text evidence="4">The sequence shown here is derived from an EMBL/GenBank/DDBJ whole genome shotgun (WGS) entry which is preliminary data.</text>
</comment>
<proteinExistence type="inferred from homology"/>
<dbReference type="Proteomes" id="UP000632063">
    <property type="component" value="Unassembled WGS sequence"/>
</dbReference>
<dbReference type="Pfam" id="PF01370">
    <property type="entry name" value="Epimerase"/>
    <property type="match status" value="1"/>
</dbReference>
<evidence type="ECO:0000313" key="5">
    <source>
        <dbReference type="Proteomes" id="UP000632063"/>
    </source>
</evidence>
<dbReference type="PRINTS" id="PR01713">
    <property type="entry name" value="NUCEPIMERASE"/>
</dbReference>
<gene>
    <name evidence="4" type="ORF">IG616_13025</name>
</gene>
<reference evidence="4 5" key="2">
    <citation type="journal article" date="2021" name="Int. J. Syst. Evol. Microbiol.">
        <title>Roseibium litorale sp. nov., isolated from a tidal flat sediment and proposal for the reclassification of Labrenzia polysiphoniae as Roseibium polysiphoniae comb. nov.</title>
        <authorList>
            <person name="Liu Y."/>
            <person name="Pei T."/>
            <person name="Du J."/>
            <person name="Chao M."/>
            <person name="Deng M.R."/>
            <person name="Zhu H."/>
        </authorList>
    </citation>
    <scope>NUCLEOTIDE SEQUENCE [LARGE SCALE GENOMIC DNA]</scope>
    <source>
        <strain evidence="4 5">4C16A</strain>
    </source>
</reference>
<comment type="similarity">
    <text evidence="2">Belongs to the NAD(P)-dependent epimerase/dehydratase family.</text>
</comment>
<dbReference type="EMBL" id="JACYXI010000008">
    <property type="protein sequence ID" value="MBD8892474.1"/>
    <property type="molecule type" value="Genomic_DNA"/>
</dbReference>
<evidence type="ECO:0000256" key="1">
    <source>
        <dbReference type="ARBA" id="ARBA00005125"/>
    </source>
</evidence>
<reference evidence="5" key="1">
    <citation type="submission" date="2020-09" db="EMBL/GenBank/DDBJ databases">
        <title>The genome sequence of strain Labrenzia suaedae 4C16A.</title>
        <authorList>
            <person name="Liu Y."/>
        </authorList>
    </citation>
    <scope>NUCLEOTIDE SEQUENCE [LARGE SCALE GENOMIC DNA]</scope>
    <source>
        <strain evidence="5">4C16A</strain>
    </source>
</reference>
<dbReference type="PANTHER" id="PTHR43000">
    <property type="entry name" value="DTDP-D-GLUCOSE 4,6-DEHYDRATASE-RELATED"/>
    <property type="match status" value="1"/>
</dbReference>
<dbReference type="RefSeq" id="WP_192148610.1">
    <property type="nucleotide sequence ID" value="NZ_JACYXI010000008.1"/>
</dbReference>
<organism evidence="4 5">
    <name type="scientific">Roseibium litorale</name>
    <dbReference type="NCBI Taxonomy" id="2803841"/>
    <lineage>
        <taxon>Bacteria</taxon>
        <taxon>Pseudomonadati</taxon>
        <taxon>Pseudomonadota</taxon>
        <taxon>Alphaproteobacteria</taxon>
        <taxon>Hyphomicrobiales</taxon>
        <taxon>Stappiaceae</taxon>
        <taxon>Roseibium</taxon>
    </lineage>
</organism>
<dbReference type="InterPro" id="IPR001509">
    <property type="entry name" value="Epimerase_deHydtase"/>
</dbReference>
<protein>
    <submittedName>
        <fullName evidence="4">NAD-dependent epimerase/dehydratase family protein</fullName>
    </submittedName>
</protein>
<evidence type="ECO:0000256" key="2">
    <source>
        <dbReference type="ARBA" id="ARBA00007637"/>
    </source>
</evidence>
<sequence length="305" mass="33128">MRKIVTGASGYIGQVLTRALIADGSEVVALSRTPRDVTCEGISWQMYPVDTSEWLSLLDGADTVFHLAWSTVPATSNESPVKDVVENIAPTIAMLEAIRLCAEPPHVVFSSSGGTVYGVLANDAAQEDQLTKPISAYGISKLAVEGYLRSYFYNYGVSSISVRISNPFGIAGDSSTRFGAIPAFVKAGLQSQSVRIFGDGSIVRDYVYIDDVVEALVLAGKYRGKCEIFNVGSGKGTSLNDLVRYISLVLSRKIEIEYIPVRQFDVPYSVLDVQKISRTLGWSPKVSLEDGVSKMLSHIVGWHED</sequence>
<dbReference type="Gene3D" id="3.40.50.720">
    <property type="entry name" value="NAD(P)-binding Rossmann-like Domain"/>
    <property type="match status" value="1"/>
</dbReference>
<accession>A0ABR9CNL8</accession>
<feature type="domain" description="NAD-dependent epimerase/dehydratase" evidence="3">
    <location>
        <begin position="4"/>
        <end position="232"/>
    </location>
</feature>
<evidence type="ECO:0000313" key="4">
    <source>
        <dbReference type="EMBL" id="MBD8892474.1"/>
    </source>
</evidence>
<dbReference type="Gene3D" id="3.90.25.10">
    <property type="entry name" value="UDP-galactose 4-epimerase, domain 1"/>
    <property type="match status" value="1"/>
</dbReference>
<dbReference type="InterPro" id="IPR036291">
    <property type="entry name" value="NAD(P)-bd_dom_sf"/>
</dbReference>
<name>A0ABR9CNL8_9HYPH</name>
<dbReference type="SUPFAM" id="SSF51735">
    <property type="entry name" value="NAD(P)-binding Rossmann-fold domains"/>
    <property type="match status" value="1"/>
</dbReference>
<evidence type="ECO:0000259" key="3">
    <source>
        <dbReference type="Pfam" id="PF01370"/>
    </source>
</evidence>
<comment type="pathway">
    <text evidence="1">Bacterial outer membrane biogenesis; LPS O-antigen biosynthesis.</text>
</comment>